<dbReference type="InterPro" id="IPR041682">
    <property type="entry name" value="AAA_14"/>
</dbReference>
<reference evidence="6 7" key="1">
    <citation type="submission" date="2018-08" db="EMBL/GenBank/DDBJ databases">
        <title>A genome reference for cultivated species of the human gut microbiota.</title>
        <authorList>
            <person name="Zou Y."/>
            <person name="Xue W."/>
            <person name="Luo G."/>
        </authorList>
    </citation>
    <scope>NUCLEOTIDE SEQUENCE [LARGE SCALE GENOMIC DNA]</scope>
    <source>
        <strain evidence="5 6">AM18-6</strain>
        <strain evidence="4 7">OF01-1</strain>
    </source>
</reference>
<dbReference type="GeneID" id="99670383"/>
<dbReference type="Proteomes" id="UP000501467">
    <property type="component" value="Chromosome"/>
</dbReference>
<accession>A0A0I9RQU1</accession>
<dbReference type="EMBL" id="QRJE01000001">
    <property type="protein sequence ID" value="RHH16439.1"/>
    <property type="molecule type" value="Genomic_DNA"/>
</dbReference>
<dbReference type="PANTHER" id="PTHR33295:SF18">
    <property type="entry name" value="AAA+ ATPASE DOMAIN-CONTAINING PROTEIN"/>
    <property type="match status" value="1"/>
</dbReference>
<dbReference type="PANTHER" id="PTHR33295">
    <property type="entry name" value="ATPASE"/>
    <property type="match status" value="1"/>
</dbReference>
<feature type="domain" description="AAA" evidence="1">
    <location>
        <begin position="36"/>
        <end position="164"/>
    </location>
</feature>
<evidence type="ECO:0000313" key="7">
    <source>
        <dbReference type="Proteomes" id="UP000284614"/>
    </source>
</evidence>
<evidence type="ECO:0000259" key="1">
    <source>
        <dbReference type="Pfam" id="PF13173"/>
    </source>
</evidence>
<dbReference type="InterPro" id="IPR027417">
    <property type="entry name" value="P-loop_NTPase"/>
</dbReference>
<protein>
    <submittedName>
        <fullName evidence="5">ATP-binding protein</fullName>
    </submittedName>
</protein>
<feature type="domain" description="DUF4143" evidence="2">
    <location>
        <begin position="221"/>
        <end position="354"/>
    </location>
</feature>
<evidence type="ECO:0000313" key="8">
    <source>
        <dbReference type="Proteomes" id="UP000501467"/>
    </source>
</evidence>
<reference evidence="3 8" key="2">
    <citation type="submission" date="2020-05" db="EMBL/GenBank/DDBJ databases">
        <title>FDA dAtabase for Regulatory Grade micrObial Sequences (FDA-ARGOS): Supporting development and validation of Infectious Disease Dx tests.</title>
        <authorList>
            <person name="Bojja K."/>
            <person name="Kessler A."/>
            <person name="Tallon L."/>
            <person name="Sadzewicz L."/>
            <person name="Zhao X."/>
            <person name="Vavikolanu K."/>
            <person name="Mehta A."/>
            <person name="Aluvathingal J."/>
            <person name="Nadendla S."/>
            <person name="Myers T."/>
            <person name="Yan Y."/>
            <person name="Sichtig H."/>
        </authorList>
    </citation>
    <scope>NUCLEOTIDE SEQUENCE [LARGE SCALE GENOMIC DNA]</scope>
    <source>
        <strain evidence="3 8">FDAARGOS_763</strain>
    </source>
</reference>
<organism evidence="5 6">
    <name type="scientific">Bacteroides fragilis</name>
    <dbReference type="NCBI Taxonomy" id="817"/>
    <lineage>
        <taxon>Bacteria</taxon>
        <taxon>Pseudomonadati</taxon>
        <taxon>Bacteroidota</taxon>
        <taxon>Bacteroidia</taxon>
        <taxon>Bacteroidales</taxon>
        <taxon>Bacteroidaceae</taxon>
        <taxon>Bacteroides</taxon>
    </lineage>
</organism>
<dbReference type="Pfam" id="PF13173">
    <property type="entry name" value="AAA_14"/>
    <property type="match status" value="1"/>
</dbReference>
<dbReference type="SUPFAM" id="SSF52540">
    <property type="entry name" value="P-loop containing nucleoside triphosphate hydrolases"/>
    <property type="match status" value="1"/>
</dbReference>
<dbReference type="GO" id="GO:0005524">
    <property type="term" value="F:ATP binding"/>
    <property type="evidence" value="ECO:0007669"/>
    <property type="project" value="UniProtKB-KW"/>
</dbReference>
<dbReference type="EMBL" id="QSDG01000003">
    <property type="protein sequence ID" value="RGY70636.1"/>
    <property type="molecule type" value="Genomic_DNA"/>
</dbReference>
<gene>
    <name evidence="5" type="ORF">DW228_00575</name>
    <name evidence="4" type="ORF">DXA27_04415</name>
    <name evidence="3" type="ORF">FOC69_11800</name>
</gene>
<dbReference type="EMBL" id="CP054003">
    <property type="protein sequence ID" value="QKH85015.1"/>
    <property type="molecule type" value="Genomic_DNA"/>
</dbReference>
<dbReference type="RefSeq" id="WP_005775543.1">
    <property type="nucleotide sequence ID" value="NZ_CABJEQ010000032.1"/>
</dbReference>
<dbReference type="InterPro" id="IPR025420">
    <property type="entry name" value="DUF4143"/>
</dbReference>
<sequence length="423" mass="49150">MEKRIIKTIISEKQQEIATTELVERPIFLEEVCNYVFVGLRRAGKSYLMFQHIQSMIKSGKATIEDILYINFEDERISSIQMEELNLLLESYRELYENKRPLIYLDEIQNIEGWEHFARRLADSKYRVYITGSNAKMLSRDIATTLGGRFIIKEVYPFSFSEYLTYKGVKLSKNWEYSDERITVAKLFDDYFHFGGFPETFDLRDKRSWINSLYLKILLGDIISRNEIRNADAIRLLAKKMAESVMQPIALSRLQHIVSSAGAKVSRNTIADYIGYMKDAYLVFGISNFTDSLSDREISQKRYFCDNGLLNVFLADPETKLLENIVALALMKRYGNEELSYYNKNVEVDFYLPSQKMAVQASFSISDSSTFERETKALVKIANSFDVEKFIIVTYDNERTVEIAGILIDVVPVWKWLLNIEGF</sequence>
<dbReference type="Proteomes" id="UP000266644">
    <property type="component" value="Unassembled WGS sequence"/>
</dbReference>
<keyword evidence="5" id="KW-0547">Nucleotide-binding</keyword>
<proteinExistence type="predicted"/>
<evidence type="ECO:0000313" key="4">
    <source>
        <dbReference type="EMBL" id="RGY70636.1"/>
    </source>
</evidence>
<evidence type="ECO:0000313" key="3">
    <source>
        <dbReference type="EMBL" id="QKH85015.1"/>
    </source>
</evidence>
<keyword evidence="5" id="KW-0067">ATP-binding</keyword>
<evidence type="ECO:0000259" key="2">
    <source>
        <dbReference type="Pfam" id="PF13635"/>
    </source>
</evidence>
<dbReference type="Pfam" id="PF13635">
    <property type="entry name" value="DUF4143"/>
    <property type="match status" value="1"/>
</dbReference>
<name>A0A0I9RQU1_BACFG</name>
<evidence type="ECO:0000313" key="6">
    <source>
        <dbReference type="Proteomes" id="UP000266644"/>
    </source>
</evidence>
<dbReference type="AlphaFoldDB" id="A0A0I9RQU1"/>
<evidence type="ECO:0000313" key="5">
    <source>
        <dbReference type="EMBL" id="RHH16439.1"/>
    </source>
</evidence>
<dbReference type="Proteomes" id="UP000284614">
    <property type="component" value="Unassembled WGS sequence"/>
</dbReference>